<evidence type="ECO:0000313" key="1">
    <source>
        <dbReference type="EMBL" id="THH18679.1"/>
    </source>
</evidence>
<dbReference type="EMBL" id="SGPL01000068">
    <property type="protein sequence ID" value="THH18679.1"/>
    <property type="molecule type" value="Genomic_DNA"/>
</dbReference>
<organism evidence="1 2">
    <name type="scientific">Bondarzewia mesenterica</name>
    <dbReference type="NCBI Taxonomy" id="1095465"/>
    <lineage>
        <taxon>Eukaryota</taxon>
        <taxon>Fungi</taxon>
        <taxon>Dikarya</taxon>
        <taxon>Basidiomycota</taxon>
        <taxon>Agaricomycotina</taxon>
        <taxon>Agaricomycetes</taxon>
        <taxon>Russulales</taxon>
        <taxon>Bondarzewiaceae</taxon>
        <taxon>Bondarzewia</taxon>
    </lineage>
</organism>
<keyword evidence="2" id="KW-1185">Reference proteome</keyword>
<reference evidence="1 2" key="1">
    <citation type="submission" date="2019-02" db="EMBL/GenBank/DDBJ databases">
        <title>Genome sequencing of the rare red list fungi Bondarzewia mesenterica.</title>
        <authorList>
            <person name="Buettner E."/>
            <person name="Kellner H."/>
        </authorList>
    </citation>
    <scope>NUCLEOTIDE SEQUENCE [LARGE SCALE GENOMIC DNA]</scope>
    <source>
        <strain evidence="1 2">DSM 108281</strain>
    </source>
</reference>
<protein>
    <submittedName>
        <fullName evidence="1">Uncharacterized protein</fullName>
    </submittedName>
</protein>
<accession>A0A4S4M0X0</accession>
<dbReference type="AlphaFoldDB" id="A0A4S4M0X0"/>
<proteinExistence type="predicted"/>
<sequence>MLSLDNNAAGKMRARKFNTDSTSVRGIAAADLLKRFQRAKDKASHLNVHAAAEDEDNHWSDTTTFRETIYPPTRQEHRILLQLASAEGGNASPYRIARARQFCTSSHSTAAADLLARIHSTRFREGMHRKCIGNGSRLREELMRWNAHAHIHAPKPHRQGDKIQIARLHAAAEGIDR</sequence>
<evidence type="ECO:0000313" key="2">
    <source>
        <dbReference type="Proteomes" id="UP000310158"/>
    </source>
</evidence>
<comment type="caution">
    <text evidence="1">The sequence shown here is derived from an EMBL/GenBank/DDBJ whole genome shotgun (WGS) entry which is preliminary data.</text>
</comment>
<name>A0A4S4M0X0_9AGAM</name>
<gene>
    <name evidence="1" type="ORF">EW146_g2345</name>
</gene>
<dbReference type="Proteomes" id="UP000310158">
    <property type="component" value="Unassembled WGS sequence"/>
</dbReference>